<sequence>MNTELKGVFFDLNGTLLKYGDLSQATKDHEEQIYQFLCKHGMSISREFFDEGVQNYFNIEQPKTIAPE</sequence>
<protein>
    <recommendedName>
        <fullName evidence="3">HAD family hydrolase</fullName>
    </recommendedName>
</protein>
<evidence type="ECO:0000313" key="2">
    <source>
        <dbReference type="Proteomes" id="UP001208689"/>
    </source>
</evidence>
<accession>A0ABY6I0Q1</accession>
<evidence type="ECO:0008006" key="3">
    <source>
        <dbReference type="Google" id="ProtNLM"/>
    </source>
</evidence>
<gene>
    <name evidence="1" type="ORF">NEF87_004679</name>
</gene>
<proteinExistence type="predicted"/>
<organism evidence="1 2">
    <name type="scientific">Candidatus Lokiarchaeum ossiferum</name>
    <dbReference type="NCBI Taxonomy" id="2951803"/>
    <lineage>
        <taxon>Archaea</taxon>
        <taxon>Promethearchaeati</taxon>
        <taxon>Promethearchaeota</taxon>
        <taxon>Promethearchaeia</taxon>
        <taxon>Promethearchaeales</taxon>
        <taxon>Promethearchaeaceae</taxon>
        <taxon>Candidatus Lokiarchaeum</taxon>
    </lineage>
</organism>
<reference evidence="1" key="1">
    <citation type="submission" date="2022-09" db="EMBL/GenBank/DDBJ databases">
        <title>Actin cytoskeleton and complex cell architecture in an #Asgard archaeon.</title>
        <authorList>
            <person name="Ponce Toledo R.I."/>
            <person name="Schleper C."/>
            <person name="Rodrigues Oliveira T."/>
            <person name="Wollweber F."/>
            <person name="Xu J."/>
            <person name="Rittmann S."/>
            <person name="Klingl A."/>
            <person name="Pilhofer M."/>
        </authorList>
    </citation>
    <scope>NUCLEOTIDE SEQUENCE</scope>
    <source>
        <strain evidence="1">B-35</strain>
    </source>
</reference>
<name>A0ABY6I0Q1_9ARCH</name>
<evidence type="ECO:0000313" key="1">
    <source>
        <dbReference type="EMBL" id="UYP48394.1"/>
    </source>
</evidence>
<dbReference type="Proteomes" id="UP001208689">
    <property type="component" value="Chromosome"/>
</dbReference>
<dbReference type="EMBL" id="CP104013">
    <property type="protein sequence ID" value="UYP48394.1"/>
    <property type="molecule type" value="Genomic_DNA"/>
</dbReference>
<keyword evidence="2" id="KW-1185">Reference proteome</keyword>